<dbReference type="InterPro" id="IPR000073">
    <property type="entry name" value="AB_hydrolase_1"/>
</dbReference>
<evidence type="ECO:0000313" key="10">
    <source>
        <dbReference type="EMBL" id="CAK9155217.1"/>
    </source>
</evidence>
<organism evidence="10 11">
    <name type="scientific">Ilex paraguariensis</name>
    <name type="common">yerba mate</name>
    <dbReference type="NCBI Taxonomy" id="185542"/>
    <lineage>
        <taxon>Eukaryota</taxon>
        <taxon>Viridiplantae</taxon>
        <taxon>Streptophyta</taxon>
        <taxon>Embryophyta</taxon>
        <taxon>Tracheophyta</taxon>
        <taxon>Spermatophyta</taxon>
        <taxon>Magnoliopsida</taxon>
        <taxon>eudicotyledons</taxon>
        <taxon>Gunneridae</taxon>
        <taxon>Pentapetalae</taxon>
        <taxon>asterids</taxon>
        <taxon>campanulids</taxon>
        <taxon>Aquifoliales</taxon>
        <taxon>Aquifoliaceae</taxon>
        <taxon>Ilex</taxon>
    </lineage>
</organism>
<evidence type="ECO:0000256" key="4">
    <source>
        <dbReference type="ARBA" id="ARBA00022989"/>
    </source>
</evidence>
<dbReference type="GO" id="GO:0016787">
    <property type="term" value="F:hydrolase activity"/>
    <property type="evidence" value="ECO:0007669"/>
    <property type="project" value="UniProtKB-ARBA"/>
</dbReference>
<evidence type="ECO:0000256" key="7">
    <source>
        <dbReference type="SAM" id="Phobius"/>
    </source>
</evidence>
<dbReference type="InterPro" id="IPR006977">
    <property type="entry name" value="Yip1_dom"/>
</dbReference>
<comment type="similarity">
    <text evidence="2">Belongs to the YIP1 family.</text>
</comment>
<dbReference type="InterPro" id="IPR029058">
    <property type="entry name" value="AB_hydrolase_fold"/>
</dbReference>
<dbReference type="Proteomes" id="UP001642360">
    <property type="component" value="Unassembled WGS sequence"/>
</dbReference>
<dbReference type="EMBL" id="CAUOFW020002653">
    <property type="protein sequence ID" value="CAK9155217.1"/>
    <property type="molecule type" value="Genomic_DNA"/>
</dbReference>
<keyword evidence="5 7" id="KW-0472">Membrane</keyword>
<dbReference type="PANTHER" id="PTHR45763:SF61">
    <property type="entry name" value="AB HYDROLASE-1 DOMAIN-CONTAINING PROTEIN"/>
    <property type="match status" value="1"/>
</dbReference>
<dbReference type="PANTHER" id="PTHR45763">
    <property type="entry name" value="HYDROLASE, ALPHA/BETA FOLD FAMILY PROTEIN, EXPRESSED-RELATED"/>
    <property type="match status" value="1"/>
</dbReference>
<dbReference type="GO" id="GO:0016020">
    <property type="term" value="C:membrane"/>
    <property type="evidence" value="ECO:0007669"/>
    <property type="project" value="UniProtKB-SubCell"/>
</dbReference>
<sequence length="559" mass="62076">MAKEFKVPPVVFPSGGNPGGPGAQQRRPTAPFQPPRSSNPSIPFMSFDVGAATTTTSFPIPQYGNNSIGGGISTGFEDEPPLLEELGINTKQIWNKTMSILNPFRIKHDLHEDADLSGPFLFLMAFGLFQLLAGKLHFGIILGWVTVASLFLYVVFNMLAGRNGNLDLYRCLSLIGYCMLPLVILSAVSLFVPQGGLVIMVMAGLFVIWSTRVCTRLLVELASCGDEHRGMLKKIILVLLIPFLAWAYQATQSPPPRICGSPTGPPITAPRIKLRDGRHLAYTEHGIPKEMAKYKIIVVHGFASSRHDLAIITSGITEELGAYLVSFDRPGYGESDPDPKRNLKSTALDIEELADQLELKSKFYVIGLSMGGQLVWGCLEYIPHRLAGATLISPVINYWWPGFPANLSAEAYNQQFTQDPWALRVAQYTPWLTYWWNTQKWFPTLSLITQKVKYSGQDLELMPKLKGRQHDGAYVIQEGEFDLKNPWVDVEGFVHLWHGDEDGIVSVTLQRYIAKKLPWVYYHELPGAGHLFPVADGVSEAILKALLFAKKQPVAWIPG</sequence>
<keyword evidence="3 7" id="KW-0812">Transmembrane</keyword>
<feature type="transmembrane region" description="Helical" evidence="7">
    <location>
        <begin position="197"/>
        <end position="219"/>
    </location>
</feature>
<evidence type="ECO:0000313" key="11">
    <source>
        <dbReference type="Proteomes" id="UP001642360"/>
    </source>
</evidence>
<dbReference type="AlphaFoldDB" id="A0ABC8SKT5"/>
<evidence type="ECO:0000256" key="2">
    <source>
        <dbReference type="ARBA" id="ARBA00010596"/>
    </source>
</evidence>
<name>A0ABC8SKT5_9AQUA</name>
<feature type="region of interest" description="Disordered" evidence="6">
    <location>
        <begin position="1"/>
        <end position="37"/>
    </location>
</feature>
<feature type="domain" description="AB hydrolase-1" evidence="9">
    <location>
        <begin position="296"/>
        <end position="534"/>
    </location>
</feature>
<feature type="transmembrane region" description="Helical" evidence="7">
    <location>
        <begin position="138"/>
        <end position="156"/>
    </location>
</feature>
<gene>
    <name evidence="10" type="ORF">ILEXP_LOCUS23605</name>
</gene>
<comment type="subcellular location">
    <subcellularLocation>
        <location evidence="1">Membrane</location>
        <topology evidence="1">Multi-pass membrane protein</topology>
    </subcellularLocation>
</comment>
<feature type="domain" description="Yip1" evidence="8">
    <location>
        <begin position="118"/>
        <end position="246"/>
    </location>
</feature>
<evidence type="ECO:0000259" key="9">
    <source>
        <dbReference type="Pfam" id="PF12697"/>
    </source>
</evidence>
<dbReference type="Pfam" id="PF12697">
    <property type="entry name" value="Abhydrolase_6"/>
    <property type="match status" value="1"/>
</dbReference>
<keyword evidence="11" id="KW-1185">Reference proteome</keyword>
<comment type="caution">
    <text evidence="10">The sequence shown here is derived from an EMBL/GenBank/DDBJ whole genome shotgun (WGS) entry which is preliminary data.</text>
</comment>
<evidence type="ECO:0000256" key="6">
    <source>
        <dbReference type="SAM" id="MobiDB-lite"/>
    </source>
</evidence>
<dbReference type="SUPFAM" id="SSF53474">
    <property type="entry name" value="alpha/beta-Hydrolases"/>
    <property type="match status" value="1"/>
</dbReference>
<keyword evidence="4 7" id="KW-1133">Transmembrane helix</keyword>
<accession>A0ABC8SKT5</accession>
<evidence type="ECO:0000259" key="8">
    <source>
        <dbReference type="Pfam" id="PF04893"/>
    </source>
</evidence>
<evidence type="ECO:0008006" key="12">
    <source>
        <dbReference type="Google" id="ProtNLM"/>
    </source>
</evidence>
<dbReference type="Gene3D" id="3.40.50.1820">
    <property type="entry name" value="alpha/beta hydrolase"/>
    <property type="match status" value="1"/>
</dbReference>
<evidence type="ECO:0000256" key="3">
    <source>
        <dbReference type="ARBA" id="ARBA00022692"/>
    </source>
</evidence>
<reference evidence="10 11" key="1">
    <citation type="submission" date="2024-02" db="EMBL/GenBank/DDBJ databases">
        <authorList>
            <person name="Vignale AGUSTIN F."/>
            <person name="Sosa J E."/>
            <person name="Modenutti C."/>
        </authorList>
    </citation>
    <scope>NUCLEOTIDE SEQUENCE [LARGE SCALE GENOMIC DNA]</scope>
</reference>
<feature type="transmembrane region" description="Helical" evidence="7">
    <location>
        <begin position="231"/>
        <end position="248"/>
    </location>
</feature>
<evidence type="ECO:0000256" key="5">
    <source>
        <dbReference type="ARBA" id="ARBA00023136"/>
    </source>
</evidence>
<proteinExistence type="inferred from homology"/>
<dbReference type="FunFam" id="3.40.50.1820:FF:000270">
    <property type="entry name" value="Alpha/beta-Hydrolases superfamily protein"/>
    <property type="match status" value="1"/>
</dbReference>
<feature type="transmembrane region" description="Helical" evidence="7">
    <location>
        <begin position="168"/>
        <end position="191"/>
    </location>
</feature>
<evidence type="ECO:0000256" key="1">
    <source>
        <dbReference type="ARBA" id="ARBA00004141"/>
    </source>
</evidence>
<dbReference type="Pfam" id="PF04893">
    <property type="entry name" value="Yip1"/>
    <property type="match status" value="1"/>
</dbReference>
<protein>
    <recommendedName>
        <fullName evidence="12">AB hydrolase-1 domain-containing protein</fullName>
    </recommendedName>
</protein>